<evidence type="ECO:0000313" key="7">
    <source>
        <dbReference type="EMBL" id="KAJ8926606.1"/>
    </source>
</evidence>
<feature type="compositionally biased region" description="Basic residues" evidence="4">
    <location>
        <begin position="464"/>
        <end position="478"/>
    </location>
</feature>
<dbReference type="SMART" id="SM01136">
    <property type="entry name" value="DKCLD"/>
    <property type="match status" value="1"/>
</dbReference>
<accession>A0AAV8WLG0</accession>
<sequence length="478" mass="54273">MEEEADPETFDTPVREKKKKKSKSEKLGELQKEGDFSVEPSNKSVKLDTSQWPLLLKHFDRLNVRTNHYVPIPNGSSPLKRDISEYVKAGYINLDKPSNPSSHEVVAWIKRILKVEKTGHSGTLDPKTTGCLIVCIERTTRLAKSQQAAGKEYVTVFKLHSPVESIKKVTQGLEKLKGALFQRPPLISAVKRQLRVRTVYESKLLDYDETRNMGVFWVSCEAGSYIRTMCVHLGLVLGVGGQMLELRRVRSGIQGEMDDTSTLHDVLDAQWLYDNHKDESYLRRVIKPLEGLLVKHKRIIMKDSSVNAVCYGAKILLPGVLRYEDNIELNEEIVIVTTKGEAIALALAQMTTATMASCDHGVVAKIKRVIMERDLYPRKWGLGQRASQKKILIAKGQLDKYGKPNENTPREWLNSYVDYAAKQGVKVEPKETNIEEEEAQKKRKLSASFVDTSVASVEESSPEKKKKRKGRRWRKMRQ</sequence>
<dbReference type="Pfam" id="PF01472">
    <property type="entry name" value="PUA"/>
    <property type="match status" value="1"/>
</dbReference>
<dbReference type="Pfam" id="PF16198">
    <property type="entry name" value="TruB_C_2"/>
    <property type="match status" value="1"/>
</dbReference>
<dbReference type="GO" id="GO:0003723">
    <property type="term" value="F:RNA binding"/>
    <property type="evidence" value="ECO:0007669"/>
    <property type="project" value="InterPro"/>
</dbReference>
<reference evidence="7" key="1">
    <citation type="journal article" date="2023" name="Insect Mol. Biol.">
        <title>Genome sequencing provides insights into the evolution of gene families encoding plant cell wall-degrading enzymes in longhorned beetles.</title>
        <authorList>
            <person name="Shin N.R."/>
            <person name="Okamura Y."/>
            <person name="Kirsch R."/>
            <person name="Pauchet Y."/>
        </authorList>
    </citation>
    <scope>NUCLEOTIDE SEQUENCE</scope>
    <source>
        <strain evidence="7">RBIC_L_NR</strain>
    </source>
</reference>
<feature type="domain" description="PUA" evidence="5">
    <location>
        <begin position="297"/>
        <end position="371"/>
    </location>
</feature>
<organism evidence="7 8">
    <name type="scientific">Rhamnusium bicolor</name>
    <dbReference type="NCBI Taxonomy" id="1586634"/>
    <lineage>
        <taxon>Eukaryota</taxon>
        <taxon>Metazoa</taxon>
        <taxon>Ecdysozoa</taxon>
        <taxon>Arthropoda</taxon>
        <taxon>Hexapoda</taxon>
        <taxon>Insecta</taxon>
        <taxon>Pterygota</taxon>
        <taxon>Neoptera</taxon>
        <taxon>Endopterygota</taxon>
        <taxon>Coleoptera</taxon>
        <taxon>Polyphaga</taxon>
        <taxon>Cucujiformia</taxon>
        <taxon>Chrysomeloidea</taxon>
        <taxon>Cerambycidae</taxon>
        <taxon>Lepturinae</taxon>
        <taxon>Rhagiini</taxon>
        <taxon>Rhamnusium</taxon>
    </lineage>
</organism>
<dbReference type="GO" id="GO:0031118">
    <property type="term" value="P:rRNA pseudouridine synthesis"/>
    <property type="evidence" value="ECO:0007669"/>
    <property type="project" value="TreeGrafter"/>
</dbReference>
<dbReference type="GO" id="GO:0031429">
    <property type="term" value="C:box H/ACA snoRNP complex"/>
    <property type="evidence" value="ECO:0007669"/>
    <property type="project" value="TreeGrafter"/>
</dbReference>
<dbReference type="Proteomes" id="UP001162156">
    <property type="component" value="Unassembled WGS sequence"/>
</dbReference>
<dbReference type="Gene3D" id="3.30.2350.10">
    <property type="entry name" value="Pseudouridine synthase"/>
    <property type="match status" value="1"/>
</dbReference>
<feature type="domain" description="Dyskerin-like" evidence="6">
    <location>
        <begin position="48"/>
        <end position="106"/>
    </location>
</feature>
<feature type="compositionally biased region" description="Basic and acidic residues" evidence="4">
    <location>
        <begin position="24"/>
        <end position="35"/>
    </location>
</feature>
<dbReference type="SUPFAM" id="SSF88697">
    <property type="entry name" value="PUA domain-like"/>
    <property type="match status" value="1"/>
</dbReference>
<gene>
    <name evidence="7" type="ORF">NQ314_021015</name>
</gene>
<proteinExistence type="inferred from homology"/>
<dbReference type="NCBIfam" id="NF003280">
    <property type="entry name" value="PRK04270.1"/>
    <property type="match status" value="1"/>
</dbReference>
<dbReference type="CDD" id="cd02572">
    <property type="entry name" value="PseudoU_synth_hDyskerin"/>
    <property type="match status" value="1"/>
</dbReference>
<dbReference type="PANTHER" id="PTHR23127:SF0">
    <property type="entry name" value="H_ACA RIBONUCLEOPROTEIN COMPLEX SUBUNIT DKC1"/>
    <property type="match status" value="1"/>
</dbReference>
<dbReference type="GO" id="GO:0000495">
    <property type="term" value="P:box H/ACA sno(s)RNA 3'-end processing"/>
    <property type="evidence" value="ECO:0007669"/>
    <property type="project" value="TreeGrafter"/>
</dbReference>
<dbReference type="PANTHER" id="PTHR23127">
    <property type="entry name" value="CENTROMERE/MICROTUBULE BINDING PROTEIN CBF5"/>
    <property type="match status" value="1"/>
</dbReference>
<dbReference type="InterPro" id="IPR036974">
    <property type="entry name" value="PUA_sf"/>
</dbReference>
<dbReference type="AlphaFoldDB" id="A0AAV8WLG0"/>
<comment type="caution">
    <text evidence="7">The sequence shown here is derived from an EMBL/GenBank/DDBJ whole genome shotgun (WGS) entry which is preliminary data.</text>
</comment>
<dbReference type="PROSITE" id="PS50890">
    <property type="entry name" value="PUA"/>
    <property type="match status" value="1"/>
</dbReference>
<dbReference type="NCBIfam" id="TIGR00451">
    <property type="entry name" value="unchar_dom_2"/>
    <property type="match status" value="1"/>
</dbReference>
<comment type="similarity">
    <text evidence="2">Belongs to the pseudouridine synthase TruB family.</text>
</comment>
<dbReference type="SUPFAM" id="SSF55120">
    <property type="entry name" value="Pseudouridine synthase"/>
    <property type="match status" value="1"/>
</dbReference>
<comment type="catalytic activity">
    <reaction evidence="1">
        <text>a uridine in RNA = a pseudouridine in RNA</text>
        <dbReference type="Rhea" id="RHEA:48348"/>
        <dbReference type="Rhea" id="RHEA-COMP:12068"/>
        <dbReference type="Rhea" id="RHEA-COMP:12069"/>
        <dbReference type="ChEBI" id="CHEBI:65314"/>
        <dbReference type="ChEBI" id="CHEBI:65315"/>
    </reaction>
</comment>
<dbReference type="Gene3D" id="2.30.130.10">
    <property type="entry name" value="PUA domain"/>
    <property type="match status" value="1"/>
</dbReference>
<dbReference type="EMBL" id="JANEYF010005834">
    <property type="protein sequence ID" value="KAJ8926606.1"/>
    <property type="molecule type" value="Genomic_DNA"/>
</dbReference>
<dbReference type="SMART" id="SM00359">
    <property type="entry name" value="PUA"/>
    <property type="match status" value="1"/>
</dbReference>
<evidence type="ECO:0000313" key="8">
    <source>
        <dbReference type="Proteomes" id="UP001162156"/>
    </source>
</evidence>
<feature type="region of interest" description="Disordered" evidence="4">
    <location>
        <begin position="1"/>
        <end position="42"/>
    </location>
</feature>
<keyword evidence="3" id="KW-0413">Isomerase</keyword>
<dbReference type="NCBIfam" id="TIGR00425">
    <property type="entry name" value="CBF5"/>
    <property type="match status" value="1"/>
</dbReference>
<dbReference type="InterPro" id="IPR015947">
    <property type="entry name" value="PUA-like_sf"/>
</dbReference>
<feature type="compositionally biased region" description="Polar residues" evidence="4">
    <location>
        <begin position="449"/>
        <end position="459"/>
    </location>
</feature>
<evidence type="ECO:0000259" key="5">
    <source>
        <dbReference type="SMART" id="SM00359"/>
    </source>
</evidence>
<feature type="region of interest" description="Disordered" evidence="4">
    <location>
        <begin position="428"/>
        <end position="478"/>
    </location>
</feature>
<protein>
    <submittedName>
        <fullName evidence="7">Uncharacterized protein</fullName>
    </submittedName>
</protein>
<dbReference type="Pfam" id="PF01509">
    <property type="entry name" value="TruB_N"/>
    <property type="match status" value="1"/>
</dbReference>
<keyword evidence="8" id="KW-1185">Reference proteome</keyword>
<dbReference type="InterPro" id="IPR002501">
    <property type="entry name" value="PsdUridine_synth_N"/>
</dbReference>
<dbReference type="GO" id="GO:0009982">
    <property type="term" value="F:pseudouridine synthase activity"/>
    <property type="evidence" value="ECO:0007669"/>
    <property type="project" value="InterPro"/>
</dbReference>
<dbReference type="GO" id="GO:1990481">
    <property type="term" value="P:mRNA pseudouridine synthesis"/>
    <property type="evidence" value="ECO:0007669"/>
    <property type="project" value="TreeGrafter"/>
</dbReference>
<dbReference type="FunFam" id="3.30.2350.10:FF:000001">
    <property type="entry name" value="H/ACA ribonucleoprotein complex subunit CBF5"/>
    <property type="match status" value="1"/>
</dbReference>
<dbReference type="GO" id="GO:0031120">
    <property type="term" value="P:snRNA pseudouridine synthesis"/>
    <property type="evidence" value="ECO:0007669"/>
    <property type="project" value="TreeGrafter"/>
</dbReference>
<dbReference type="InterPro" id="IPR032819">
    <property type="entry name" value="TruB_C"/>
</dbReference>
<name>A0AAV8WLG0_9CUCU</name>
<evidence type="ECO:0000256" key="2">
    <source>
        <dbReference type="ARBA" id="ARBA00008999"/>
    </source>
</evidence>
<evidence type="ECO:0000259" key="6">
    <source>
        <dbReference type="SMART" id="SM01136"/>
    </source>
</evidence>
<dbReference type="InterPro" id="IPR004802">
    <property type="entry name" value="tRNA_PsdUridine_synth_B_fam"/>
</dbReference>
<dbReference type="InterPro" id="IPR012960">
    <property type="entry name" value="Dyskerin-like"/>
</dbReference>
<dbReference type="InterPro" id="IPR020103">
    <property type="entry name" value="PsdUridine_synth_cat_dom_sf"/>
</dbReference>
<evidence type="ECO:0000256" key="4">
    <source>
        <dbReference type="SAM" id="MobiDB-lite"/>
    </source>
</evidence>
<dbReference type="InterPro" id="IPR002478">
    <property type="entry name" value="PUA"/>
</dbReference>
<dbReference type="Pfam" id="PF08068">
    <property type="entry name" value="DKCLD"/>
    <property type="match status" value="1"/>
</dbReference>
<evidence type="ECO:0000256" key="1">
    <source>
        <dbReference type="ARBA" id="ARBA00000073"/>
    </source>
</evidence>
<evidence type="ECO:0000256" key="3">
    <source>
        <dbReference type="ARBA" id="ARBA00023235"/>
    </source>
</evidence>
<dbReference type="CDD" id="cd21148">
    <property type="entry name" value="PUA_Cbf5"/>
    <property type="match status" value="1"/>
</dbReference>
<dbReference type="InterPro" id="IPR004521">
    <property type="entry name" value="Uncharacterised_CHP00451"/>
</dbReference>